<proteinExistence type="evidence at transcript level"/>
<dbReference type="InterPro" id="IPR002401">
    <property type="entry name" value="Cyt_P450_E_grp-I"/>
</dbReference>
<dbReference type="CDD" id="cd11072">
    <property type="entry name" value="CYP71-like"/>
    <property type="match status" value="1"/>
</dbReference>
<dbReference type="EMBL" id="KF954168">
    <property type="protein sequence ID" value="AHF47519.1"/>
    <property type="molecule type" value="mRNA"/>
</dbReference>
<keyword evidence="5 9" id="KW-0560">Oxidoreductase</keyword>
<dbReference type="FunFam" id="1.10.630.10:FF:000008">
    <property type="entry name" value="Cytochrome P450 71D8"/>
    <property type="match status" value="1"/>
</dbReference>
<dbReference type="InterPro" id="IPR036396">
    <property type="entry name" value="Cyt_P450_sf"/>
</dbReference>
<keyword evidence="10" id="KW-0472">Membrane</keyword>
<dbReference type="PRINTS" id="PR00385">
    <property type="entry name" value="P450"/>
</dbReference>
<evidence type="ECO:0000256" key="2">
    <source>
        <dbReference type="ARBA" id="ARBA00010617"/>
    </source>
</evidence>
<dbReference type="SUPFAM" id="SSF48264">
    <property type="entry name" value="Cytochrome P450"/>
    <property type="match status" value="1"/>
</dbReference>
<evidence type="ECO:0000256" key="7">
    <source>
        <dbReference type="ARBA" id="ARBA00023033"/>
    </source>
</evidence>
<dbReference type="PROSITE" id="PS00086">
    <property type="entry name" value="CYTOCHROME_P450"/>
    <property type="match status" value="1"/>
</dbReference>
<evidence type="ECO:0000256" key="8">
    <source>
        <dbReference type="PIRSR" id="PIRSR602401-1"/>
    </source>
</evidence>
<sequence length="510" mass="58198">MEVHFSLNVIASFLFLSIFFAFKQWRRSKNPNSGRKLPPGPRKLPIIGNLHNLIGFVQHRALRDLARKYGPLIHIQLGEVETIVVSSSRLAKEITKTHDLSFADRPELIAWKIITYNGLDFGFSPYGEYWRQSRRLCVQELLSPKHVRAYRTIREEEFSDLISNISKQVGNKIDLTSNILSSTFKSVSRATFGKVCRDHDTFVHIIKEVFRLAGGLDVADLFPSYKILHVLSGTERKMLKLRKKLDLIMDEVINEHIMMRKLDQSAPAVGGSGSVEDITDVLLRIKDSGDLQIPIGNDNIKAILFDMFGGGTETSSATVEWAMSEMMKNPHVMVKAKNEIRQAFKGKKKIDEDDIQCLEYIKLIIKETLRLHPPAPLLGPRQCREECEIEGYKISVGTKVFINAWAIARDPEYWDDAESFIPERFENNPIDYSGRHYEYIPFGAGRRMCPGIAFGLANVELPLALLLYHFDWELPNETKFEDLDMREADGITSSRKTHLYLVPTSTLLVE</sequence>
<comment type="cofactor">
    <cofactor evidence="1 8">
        <name>heme</name>
        <dbReference type="ChEBI" id="CHEBI:30413"/>
    </cofactor>
</comment>
<reference evidence="11" key="1">
    <citation type="submission" date="2013-12" db="EMBL/GenBank/DDBJ databases">
        <authorList>
            <person name="Zhang X."/>
            <person name="Li C."/>
            <person name="Wang Y."/>
            <person name="Li T."/>
        </authorList>
    </citation>
    <scope>NUCLEOTIDE SEQUENCE</scope>
</reference>
<name>A0A0A7AD42_9GENT</name>
<feature type="binding site" description="axial binding residue" evidence="8">
    <location>
        <position position="449"/>
    </location>
    <ligand>
        <name>heme</name>
        <dbReference type="ChEBI" id="CHEBI:30413"/>
    </ligand>
    <ligandPart>
        <name>Fe</name>
        <dbReference type="ChEBI" id="CHEBI:18248"/>
    </ligandPart>
</feature>
<evidence type="ECO:0000256" key="6">
    <source>
        <dbReference type="ARBA" id="ARBA00023004"/>
    </source>
</evidence>
<dbReference type="InterPro" id="IPR001128">
    <property type="entry name" value="Cyt_P450"/>
</dbReference>
<dbReference type="GO" id="GO:0005506">
    <property type="term" value="F:iron ion binding"/>
    <property type="evidence" value="ECO:0007669"/>
    <property type="project" value="InterPro"/>
</dbReference>
<keyword evidence="3 8" id="KW-0349">Heme</keyword>
<comment type="similarity">
    <text evidence="2 9">Belongs to the cytochrome P450 family.</text>
</comment>
<feature type="transmembrane region" description="Helical" evidence="10">
    <location>
        <begin position="6"/>
        <end position="22"/>
    </location>
</feature>
<evidence type="ECO:0000256" key="5">
    <source>
        <dbReference type="ARBA" id="ARBA00023002"/>
    </source>
</evidence>
<evidence type="ECO:0000256" key="10">
    <source>
        <dbReference type="SAM" id="Phobius"/>
    </source>
</evidence>
<evidence type="ECO:0000256" key="9">
    <source>
        <dbReference type="RuleBase" id="RU000461"/>
    </source>
</evidence>
<keyword evidence="10" id="KW-1133">Transmembrane helix</keyword>
<evidence type="ECO:0000256" key="1">
    <source>
        <dbReference type="ARBA" id="ARBA00001971"/>
    </source>
</evidence>
<evidence type="ECO:0000256" key="3">
    <source>
        <dbReference type="ARBA" id="ARBA00022617"/>
    </source>
</evidence>
<dbReference type="GO" id="GO:0004497">
    <property type="term" value="F:monooxygenase activity"/>
    <property type="evidence" value="ECO:0007669"/>
    <property type="project" value="UniProtKB-KW"/>
</dbReference>
<dbReference type="GO" id="GO:0020037">
    <property type="term" value="F:heme binding"/>
    <property type="evidence" value="ECO:0007669"/>
    <property type="project" value="InterPro"/>
</dbReference>
<organism evidence="11">
    <name type="scientific">Gentiana crassa subsp. rigescens</name>
    <dbReference type="NCBI Taxonomy" id="3097545"/>
    <lineage>
        <taxon>Eukaryota</taxon>
        <taxon>Viridiplantae</taxon>
        <taxon>Streptophyta</taxon>
        <taxon>Embryophyta</taxon>
        <taxon>Tracheophyta</taxon>
        <taxon>Spermatophyta</taxon>
        <taxon>Magnoliopsida</taxon>
        <taxon>eudicotyledons</taxon>
        <taxon>Gunneridae</taxon>
        <taxon>Pentapetalae</taxon>
        <taxon>asterids</taxon>
        <taxon>lamiids</taxon>
        <taxon>Gentianales</taxon>
        <taxon>Gentianaceae</taxon>
        <taxon>Gentianeae</taxon>
        <taxon>Gentianinae</taxon>
        <taxon>Gentiana</taxon>
        <taxon>Gentiana crassa</taxon>
    </lineage>
</organism>
<keyword evidence="10" id="KW-0812">Transmembrane</keyword>
<keyword evidence="4 8" id="KW-0479">Metal-binding</keyword>
<dbReference type="Pfam" id="PF00067">
    <property type="entry name" value="p450"/>
    <property type="match status" value="1"/>
</dbReference>
<dbReference type="PRINTS" id="PR00463">
    <property type="entry name" value="EP450I"/>
</dbReference>
<dbReference type="InterPro" id="IPR017972">
    <property type="entry name" value="Cyt_P450_CS"/>
</dbReference>
<dbReference type="PANTHER" id="PTHR47953:SF16">
    <property type="entry name" value="CYTOCHROME P450 71D8"/>
    <property type="match status" value="1"/>
</dbReference>
<evidence type="ECO:0000313" key="11">
    <source>
        <dbReference type="EMBL" id="AHF47519.1"/>
    </source>
</evidence>
<dbReference type="Gene3D" id="1.10.630.10">
    <property type="entry name" value="Cytochrome P450"/>
    <property type="match status" value="1"/>
</dbReference>
<dbReference type="InterPro" id="IPR052306">
    <property type="entry name" value="CYP450_71D"/>
</dbReference>
<keyword evidence="7 9" id="KW-0503">Monooxygenase</keyword>
<evidence type="ECO:0000256" key="4">
    <source>
        <dbReference type="ARBA" id="ARBA00022723"/>
    </source>
</evidence>
<accession>A0A0A7AD42</accession>
<keyword evidence="6 8" id="KW-0408">Iron</keyword>
<dbReference type="GO" id="GO:0016705">
    <property type="term" value="F:oxidoreductase activity, acting on paired donors, with incorporation or reduction of molecular oxygen"/>
    <property type="evidence" value="ECO:0007669"/>
    <property type="project" value="InterPro"/>
</dbReference>
<dbReference type="AlphaFoldDB" id="A0A0A7AD42"/>
<dbReference type="PANTHER" id="PTHR47953">
    <property type="entry name" value="OS08G0105600 PROTEIN"/>
    <property type="match status" value="1"/>
</dbReference>
<protein>
    <submittedName>
        <fullName evidence="11">Uncharacterized protein</fullName>
    </submittedName>
</protein>